<reference evidence="10" key="1">
    <citation type="submission" date="2014-06" db="EMBL/GenBank/DDBJ databases">
        <authorList>
            <person name="Winans N.J."/>
            <person name="Newell P.D."/>
            <person name="Douglas A.E."/>
        </authorList>
    </citation>
    <scope>NUCLEOTIDE SEQUENCE [LARGE SCALE GENOMIC DNA]</scope>
    <source>
        <strain evidence="10">DmL_052</strain>
    </source>
</reference>
<dbReference type="Gene3D" id="3.90.1640.30">
    <property type="match status" value="1"/>
</dbReference>
<keyword evidence="10" id="KW-1185">Reference proteome</keyword>
<keyword evidence="5 9" id="KW-0269">Exonuclease</keyword>
<comment type="caution">
    <text evidence="9">The sequence shown here is derived from an EMBL/GenBank/DDBJ whole genome shotgun (WGS) entry which is preliminary data.</text>
</comment>
<dbReference type="PANTHER" id="PTHR30255">
    <property type="entry name" value="SINGLE-STRANDED-DNA-SPECIFIC EXONUCLEASE RECJ"/>
    <property type="match status" value="1"/>
</dbReference>
<accession>A0A251ZSY4</accession>
<dbReference type="Pfam" id="PF01368">
    <property type="entry name" value="DHH"/>
    <property type="match status" value="1"/>
</dbReference>
<dbReference type="InterPro" id="IPR001667">
    <property type="entry name" value="DDH_dom"/>
</dbReference>
<dbReference type="InterPro" id="IPR004610">
    <property type="entry name" value="RecJ"/>
</dbReference>
<evidence type="ECO:0000313" key="9">
    <source>
        <dbReference type="EMBL" id="OUI77762.1"/>
    </source>
</evidence>
<dbReference type="Pfam" id="PF02272">
    <property type="entry name" value="DHHA1"/>
    <property type="match status" value="1"/>
</dbReference>
<name>A0A251ZSY4_9PROT</name>
<evidence type="ECO:0000313" key="10">
    <source>
        <dbReference type="Proteomes" id="UP000194946"/>
    </source>
</evidence>
<gene>
    <name evidence="9" type="ORF">HK18_03000</name>
</gene>
<evidence type="ECO:0000259" key="6">
    <source>
        <dbReference type="Pfam" id="PF01368"/>
    </source>
</evidence>
<organism evidence="9 10">
    <name type="scientific">Commensalibacter intestini</name>
    <dbReference type="NCBI Taxonomy" id="479936"/>
    <lineage>
        <taxon>Bacteria</taxon>
        <taxon>Pseudomonadati</taxon>
        <taxon>Pseudomonadota</taxon>
        <taxon>Alphaproteobacteria</taxon>
        <taxon>Acetobacterales</taxon>
        <taxon>Acetobacteraceae</taxon>
    </lineage>
</organism>
<proteinExistence type="inferred from homology"/>
<evidence type="ECO:0000256" key="5">
    <source>
        <dbReference type="ARBA" id="ARBA00022839"/>
    </source>
</evidence>
<evidence type="ECO:0000259" key="7">
    <source>
        <dbReference type="Pfam" id="PF02272"/>
    </source>
</evidence>
<dbReference type="InterPro" id="IPR038763">
    <property type="entry name" value="DHH_sf"/>
</dbReference>
<feature type="domain" description="DHHA1" evidence="7">
    <location>
        <begin position="383"/>
        <end position="479"/>
    </location>
</feature>
<dbReference type="InterPro" id="IPR003156">
    <property type="entry name" value="DHHA1_dom"/>
</dbReference>
<feature type="domain" description="RecJ OB" evidence="8">
    <location>
        <begin position="496"/>
        <end position="603"/>
    </location>
</feature>
<dbReference type="GO" id="GO:0008409">
    <property type="term" value="F:5'-3' exonuclease activity"/>
    <property type="evidence" value="ECO:0007669"/>
    <property type="project" value="InterPro"/>
</dbReference>
<dbReference type="EMBL" id="JOPB01000021">
    <property type="protein sequence ID" value="OUI77762.1"/>
    <property type="molecule type" value="Genomic_DNA"/>
</dbReference>
<dbReference type="GO" id="GO:0006281">
    <property type="term" value="P:DNA repair"/>
    <property type="evidence" value="ECO:0007669"/>
    <property type="project" value="InterPro"/>
</dbReference>
<comment type="similarity">
    <text evidence="1">Belongs to the RecJ family.</text>
</comment>
<keyword evidence="3" id="KW-0540">Nuclease</keyword>
<sequence length="607" mass="66191">MSNLTENTSIEAPLVLNVQQSFSGRRWLWRMPSSYDSTTLDRHAQHIAQKASLYDIVGRMIAVRGVSPQSVEHFLDPKLKNLLPNPSSLKDMNKAADRIATAIINHEKIAIFGDYDVDGGCSSAILKQFFNSLGNQPITYIPDRFKEGYGPNTKALQSLIDQDVTLIICVDCGAASHTVFDETNQENTDIIVLDHHKCESAPNIFATVNPNRLDCTSGLGYLCAGGVSFITAIAVNRALQQQNYFENYPKPDLLQLLDLVALSTICDVMPLTGLNRALVTQGLKILAKRERIGLAALLEVSGVQKTPDAFSCGFALGPRINAGGRISESDLGLKLLSCSNPIEAHQLAERLDTINKQRQNVEQGMLQQATDLAIEQHEKGAPVILLHHADWHPGIVGIVAGRIKEQLNRPTLIGAELSDGTVKGSGRSITGLDLGAAIIAARQAGLLLSGGGHAMAAGYSYQKDKAEELHQFLNQYLAEASEHPTVVDLEIEGISTVSGASVELAKQIERLTPFGNGNDEPLIALSHVHIIRSDRIGKDNNTLRLTLQGENGSSIKALMFKADQNPITPYLEDYNNRRPMHLAGWLRTNSWNGRENADFFIKDAAFA</sequence>
<dbReference type="Proteomes" id="UP000194946">
    <property type="component" value="Unassembled WGS sequence"/>
</dbReference>
<dbReference type="RefSeq" id="WP_008855066.1">
    <property type="nucleotide sequence ID" value="NZ_JOPB01000021.1"/>
</dbReference>
<dbReference type="PANTHER" id="PTHR30255:SF2">
    <property type="entry name" value="SINGLE-STRANDED-DNA-SPECIFIC EXONUCLEASE RECJ"/>
    <property type="match status" value="1"/>
</dbReference>
<dbReference type="InterPro" id="IPR051673">
    <property type="entry name" value="SSDNA_exonuclease_RecJ"/>
</dbReference>
<evidence type="ECO:0000256" key="1">
    <source>
        <dbReference type="ARBA" id="ARBA00005915"/>
    </source>
</evidence>
<dbReference type="AlphaFoldDB" id="A0A251ZSY4"/>
<dbReference type="Pfam" id="PF17768">
    <property type="entry name" value="RecJ_OB"/>
    <property type="match status" value="1"/>
</dbReference>
<dbReference type="NCBIfam" id="TIGR00644">
    <property type="entry name" value="recJ"/>
    <property type="match status" value="1"/>
</dbReference>
<evidence type="ECO:0000256" key="2">
    <source>
        <dbReference type="ARBA" id="ARBA00019841"/>
    </source>
</evidence>
<evidence type="ECO:0000259" key="8">
    <source>
        <dbReference type="Pfam" id="PF17768"/>
    </source>
</evidence>
<keyword evidence="4" id="KW-0378">Hydrolase</keyword>
<feature type="domain" description="DDH" evidence="6">
    <location>
        <begin position="108"/>
        <end position="240"/>
    </location>
</feature>
<dbReference type="Gene3D" id="3.10.310.30">
    <property type="match status" value="1"/>
</dbReference>
<dbReference type="GO" id="GO:0006310">
    <property type="term" value="P:DNA recombination"/>
    <property type="evidence" value="ECO:0007669"/>
    <property type="project" value="InterPro"/>
</dbReference>
<evidence type="ECO:0000256" key="3">
    <source>
        <dbReference type="ARBA" id="ARBA00022722"/>
    </source>
</evidence>
<dbReference type="InterPro" id="IPR041122">
    <property type="entry name" value="RecJ_OB"/>
</dbReference>
<protein>
    <recommendedName>
        <fullName evidence="2">Single-stranded-DNA-specific exonuclease RecJ</fullName>
    </recommendedName>
</protein>
<dbReference type="SUPFAM" id="SSF64182">
    <property type="entry name" value="DHH phosphoesterases"/>
    <property type="match status" value="1"/>
</dbReference>
<dbReference type="GO" id="GO:0003676">
    <property type="term" value="F:nucleic acid binding"/>
    <property type="evidence" value="ECO:0007669"/>
    <property type="project" value="InterPro"/>
</dbReference>
<evidence type="ECO:0000256" key="4">
    <source>
        <dbReference type="ARBA" id="ARBA00022801"/>
    </source>
</evidence>